<organism evidence="2 3">
    <name type="scientific">Halovenus aranensis</name>
    <dbReference type="NCBI Taxonomy" id="890420"/>
    <lineage>
        <taxon>Archaea</taxon>
        <taxon>Methanobacteriati</taxon>
        <taxon>Methanobacteriota</taxon>
        <taxon>Stenosarchaea group</taxon>
        <taxon>Halobacteria</taxon>
        <taxon>Halobacteriales</taxon>
        <taxon>Haloarculaceae</taxon>
        <taxon>Halovenus</taxon>
    </lineage>
</organism>
<accession>A0A1G8S2K8</accession>
<evidence type="ECO:0000256" key="1">
    <source>
        <dbReference type="SAM" id="MobiDB-lite"/>
    </source>
</evidence>
<reference evidence="2 3" key="1">
    <citation type="submission" date="2016-10" db="EMBL/GenBank/DDBJ databases">
        <authorList>
            <person name="de Groot N.N."/>
        </authorList>
    </citation>
    <scope>NUCLEOTIDE SEQUENCE [LARGE SCALE GENOMIC DNA]</scope>
    <source>
        <strain evidence="2 3">IBRC-M10015</strain>
    </source>
</reference>
<dbReference type="PROSITE" id="PS51257">
    <property type="entry name" value="PROKAR_LIPOPROTEIN"/>
    <property type="match status" value="1"/>
</dbReference>
<sequence length="206" mass="22015">MRRRRFIGAAGCALAATAGCLSGSDDATPTDSEGSGPDDGTPTGTPADDPLTDAGCPSFSDSADQTVCTHTDHDADVYPTVSDRVFAPTTDDDSVELLKIQLHNEGDSVFGLNPYEWSLKRQTGDGWEHVAPEEYIEPWYNLAPGEAYTWTLSVETHPSPNGDRHTSITENLDAGTYAFQVTGIADPGSDNGTTIESIALFNLERD</sequence>
<feature type="compositionally biased region" description="Low complexity" evidence="1">
    <location>
        <begin position="34"/>
        <end position="53"/>
    </location>
</feature>
<name>A0A1G8S2K8_9EURY</name>
<dbReference type="OrthoDB" id="201863at2157"/>
<gene>
    <name evidence="2" type="ORF">SAMN05216226_101248</name>
</gene>
<proteinExistence type="predicted"/>
<keyword evidence="3" id="KW-1185">Reference proteome</keyword>
<evidence type="ECO:0000313" key="3">
    <source>
        <dbReference type="Proteomes" id="UP000198856"/>
    </source>
</evidence>
<protein>
    <submittedName>
        <fullName evidence="2">Uncharacterized protein</fullName>
    </submittedName>
</protein>
<dbReference type="AlphaFoldDB" id="A0A1G8S2K8"/>
<feature type="region of interest" description="Disordered" evidence="1">
    <location>
        <begin position="20"/>
        <end position="59"/>
    </location>
</feature>
<dbReference type="STRING" id="890420.SAMN05216226_101248"/>
<evidence type="ECO:0000313" key="2">
    <source>
        <dbReference type="EMBL" id="SDJ23401.1"/>
    </source>
</evidence>
<dbReference type="EMBL" id="FNFC01000001">
    <property type="protein sequence ID" value="SDJ23401.1"/>
    <property type="molecule type" value="Genomic_DNA"/>
</dbReference>
<dbReference type="Proteomes" id="UP000198856">
    <property type="component" value="Unassembled WGS sequence"/>
</dbReference>
<dbReference type="RefSeq" id="WP_092698602.1">
    <property type="nucleotide sequence ID" value="NZ_FNFC01000001.1"/>
</dbReference>